<accession>A0A075JE52</accession>
<sequence length="155" mass="17330">MADNLESEIFIAAPPEQVWPLVSDLRRMPQWSPQCRKVIARGPIRRGTFMLNVNRDGNLWWPTRAKVTDFHDLQRVAFRVLDNGTTWSFTLTPQDGGTVLTQRRDVPPGGTSKVSALLVDKVLGGEDDFEANLVAGMNTTLQRIRAAVEARSAQE</sequence>
<dbReference type="Pfam" id="PF10604">
    <property type="entry name" value="Polyketide_cyc2"/>
    <property type="match status" value="1"/>
</dbReference>
<evidence type="ECO:0000313" key="2">
    <source>
        <dbReference type="Proteomes" id="UP000027986"/>
    </source>
</evidence>
<dbReference type="HOGENOM" id="CLU_106514_1_0_11"/>
<dbReference type="Gene3D" id="3.30.530.20">
    <property type="match status" value="1"/>
</dbReference>
<proteinExistence type="predicted"/>
<keyword evidence="2" id="KW-1185">Reference proteome</keyword>
<dbReference type="SUPFAM" id="SSF55961">
    <property type="entry name" value="Bet v1-like"/>
    <property type="match status" value="1"/>
</dbReference>
<dbReference type="InterPro" id="IPR023393">
    <property type="entry name" value="START-like_dom_sf"/>
</dbReference>
<gene>
    <name evidence="1" type="ORF">HX89_05995</name>
</gene>
<evidence type="ECO:0000313" key="1">
    <source>
        <dbReference type="EMBL" id="AIF40566.1"/>
    </source>
</evidence>
<dbReference type="RefSeq" id="WP_038570688.1">
    <property type="nucleotide sequence ID" value="NZ_CP008889.1"/>
</dbReference>
<dbReference type="KEGG" id="dni:HX89_05995"/>
<organism evidence="1 2">
    <name type="scientific">Dermacoccus nishinomiyaensis</name>
    <dbReference type="NCBI Taxonomy" id="1274"/>
    <lineage>
        <taxon>Bacteria</taxon>
        <taxon>Bacillati</taxon>
        <taxon>Actinomycetota</taxon>
        <taxon>Actinomycetes</taxon>
        <taxon>Micrococcales</taxon>
        <taxon>Dermacoccaceae</taxon>
        <taxon>Dermacoccus</taxon>
    </lineage>
</organism>
<dbReference type="CDD" id="cd07812">
    <property type="entry name" value="SRPBCC"/>
    <property type="match status" value="1"/>
</dbReference>
<dbReference type="GeneID" id="41840728"/>
<reference evidence="1 2" key="1">
    <citation type="submission" date="2014-07" db="EMBL/GenBank/DDBJ databases">
        <title>Genome Sequencing of Dermacoccus nishinomiyaensis.</title>
        <authorList>
            <person name="Hong K.W."/>
            <person name="Chan K.G."/>
        </authorList>
    </citation>
    <scope>NUCLEOTIDE SEQUENCE [LARGE SCALE GENOMIC DNA]</scope>
    <source>
        <strain evidence="1 2">M25</strain>
    </source>
</reference>
<dbReference type="OrthoDB" id="9803476at2"/>
<protein>
    <submittedName>
        <fullName evidence="1">Polyketide cyclase</fullName>
    </submittedName>
</protein>
<dbReference type="InterPro" id="IPR019587">
    <property type="entry name" value="Polyketide_cyclase/dehydratase"/>
</dbReference>
<dbReference type="AlphaFoldDB" id="A0A075JE52"/>
<name>A0A075JE52_9MICO</name>
<dbReference type="eggNOG" id="COG3832">
    <property type="taxonomic scope" value="Bacteria"/>
</dbReference>
<dbReference type="EMBL" id="CP008889">
    <property type="protein sequence ID" value="AIF40566.1"/>
    <property type="molecule type" value="Genomic_DNA"/>
</dbReference>
<dbReference type="Proteomes" id="UP000027986">
    <property type="component" value="Chromosome"/>
</dbReference>